<dbReference type="CDD" id="cd18095">
    <property type="entry name" value="SpoU-like_rRNA-MTase"/>
    <property type="match status" value="1"/>
</dbReference>
<evidence type="ECO:0000256" key="2">
    <source>
        <dbReference type="ARBA" id="ARBA00022603"/>
    </source>
</evidence>
<dbReference type="SUPFAM" id="SSF55315">
    <property type="entry name" value="L30e-like"/>
    <property type="match status" value="1"/>
</dbReference>
<dbReference type="InterPro" id="IPR029026">
    <property type="entry name" value="tRNA_m1G_MTases_N"/>
</dbReference>
<dbReference type="GO" id="GO:0008173">
    <property type="term" value="F:RNA methyltransferase activity"/>
    <property type="evidence" value="ECO:0007669"/>
    <property type="project" value="InterPro"/>
</dbReference>
<gene>
    <name evidence="6" type="primary">rlmB</name>
    <name evidence="6" type="ORF">BHLFYP23_01415</name>
</gene>
<evidence type="ECO:0000256" key="1">
    <source>
        <dbReference type="ARBA" id="ARBA00007228"/>
    </source>
</evidence>
<name>A0A6N2R317_BLAHA</name>
<comment type="similarity">
    <text evidence="1">Belongs to the class IV-like SAM-binding methyltransferase superfamily. RNA methyltransferase TrmH family.</text>
</comment>
<dbReference type="AlphaFoldDB" id="A0A6N2R317"/>
<accession>A0A6N2R317</accession>
<feature type="domain" description="MRM3-like substrate binding" evidence="5">
    <location>
        <begin position="7"/>
        <end position="98"/>
    </location>
</feature>
<dbReference type="Gene3D" id="3.30.1330.30">
    <property type="match status" value="1"/>
</dbReference>
<keyword evidence="2 6" id="KW-0489">Methyltransferase</keyword>
<dbReference type="RefSeq" id="WP_009246967.1">
    <property type="nucleotide sequence ID" value="NZ_CACRSY010000004.1"/>
</dbReference>
<reference evidence="6" key="1">
    <citation type="submission" date="2019-11" db="EMBL/GenBank/DDBJ databases">
        <authorList>
            <person name="Feng L."/>
        </authorList>
    </citation>
    <scope>NUCLEOTIDE SEQUENCE</scope>
    <source>
        <strain evidence="6">BhanseniiLFYP23</strain>
    </source>
</reference>
<dbReference type="EMBL" id="CACRSY010000004">
    <property type="protein sequence ID" value="VYS75146.1"/>
    <property type="molecule type" value="Genomic_DNA"/>
</dbReference>
<dbReference type="InterPro" id="IPR051259">
    <property type="entry name" value="rRNA_Methyltransferase"/>
</dbReference>
<dbReference type="SUPFAM" id="SSF75217">
    <property type="entry name" value="alpha/beta knot"/>
    <property type="match status" value="1"/>
</dbReference>
<evidence type="ECO:0000313" key="6">
    <source>
        <dbReference type="EMBL" id="VYS75146.1"/>
    </source>
</evidence>
<dbReference type="PANTHER" id="PTHR43191:SF2">
    <property type="entry name" value="RRNA METHYLTRANSFERASE 3, MITOCHONDRIAL"/>
    <property type="match status" value="1"/>
</dbReference>
<sequence>MITSASNVQIKKVQQILKKAKVRREEQVFAVEGIKMFSEVPKSRLQKVYLSQSFAEKEECGRILQEKGISIEETAYVEIVDDKIFKNLSDTVTPQGVLCLVKMENFTLSEILSGEENPLLMILEDLQDPGNLGTILRTGEGAGVTGVIMSRTSVDVFNPKVIRSTMGSVYRMPIIYVNSIEDEVLPLLKEKGITTYAAHLEGRNDYDKECYTKGTAFLIGNEGNGLSEHLTERADTLIKIPMQGKVESLNAAMASGILMYEAYRQRRKN</sequence>
<dbReference type="EC" id="2.1.1.185" evidence="6"/>
<dbReference type="InterPro" id="IPR053888">
    <property type="entry name" value="MRM3-like_sub_bind"/>
</dbReference>
<feature type="domain" description="tRNA/rRNA methyltransferase SpoU type" evidence="4">
    <location>
        <begin position="119"/>
        <end position="260"/>
    </location>
</feature>
<organism evidence="6">
    <name type="scientific">Blautia hansenii</name>
    <name type="common">Ruminococcus hansenii</name>
    <dbReference type="NCBI Taxonomy" id="1322"/>
    <lineage>
        <taxon>Bacteria</taxon>
        <taxon>Bacillati</taxon>
        <taxon>Bacillota</taxon>
        <taxon>Clostridia</taxon>
        <taxon>Lachnospirales</taxon>
        <taxon>Lachnospiraceae</taxon>
        <taxon>Blautia</taxon>
    </lineage>
</organism>
<protein>
    <submittedName>
        <fullName evidence="6">23S rRNA (Guanosine-2'-O-)-methyltransferase RlmB</fullName>
        <ecNumber evidence="6">2.1.1.185</ecNumber>
    </submittedName>
</protein>
<evidence type="ECO:0000259" key="4">
    <source>
        <dbReference type="Pfam" id="PF00588"/>
    </source>
</evidence>
<dbReference type="InterPro" id="IPR029064">
    <property type="entry name" value="Ribosomal_eL30-like_sf"/>
</dbReference>
<dbReference type="Pfam" id="PF22435">
    <property type="entry name" value="MRM3-like_sub_bind"/>
    <property type="match status" value="1"/>
</dbReference>
<dbReference type="Gene3D" id="3.40.1280.10">
    <property type="match status" value="1"/>
</dbReference>
<keyword evidence="3 6" id="KW-0808">Transferase</keyword>
<evidence type="ECO:0000259" key="5">
    <source>
        <dbReference type="Pfam" id="PF22435"/>
    </source>
</evidence>
<proteinExistence type="inferred from homology"/>
<dbReference type="Pfam" id="PF00588">
    <property type="entry name" value="SpoU_methylase"/>
    <property type="match status" value="1"/>
</dbReference>
<dbReference type="GO" id="GO:0003723">
    <property type="term" value="F:RNA binding"/>
    <property type="evidence" value="ECO:0007669"/>
    <property type="project" value="InterPro"/>
</dbReference>
<dbReference type="GO" id="GO:0006396">
    <property type="term" value="P:RNA processing"/>
    <property type="evidence" value="ECO:0007669"/>
    <property type="project" value="InterPro"/>
</dbReference>
<evidence type="ECO:0000256" key="3">
    <source>
        <dbReference type="ARBA" id="ARBA00022679"/>
    </source>
</evidence>
<dbReference type="GO" id="GO:0032259">
    <property type="term" value="P:methylation"/>
    <property type="evidence" value="ECO:0007669"/>
    <property type="project" value="UniProtKB-KW"/>
</dbReference>
<dbReference type="InterPro" id="IPR029028">
    <property type="entry name" value="Alpha/beta_knot_MTases"/>
</dbReference>
<dbReference type="InterPro" id="IPR001537">
    <property type="entry name" value="SpoU_MeTrfase"/>
</dbReference>
<dbReference type="PANTHER" id="PTHR43191">
    <property type="entry name" value="RRNA METHYLTRANSFERASE 3"/>
    <property type="match status" value="1"/>
</dbReference>